<sequence length="27" mass="3392">GNKGRHKRQRQRLEDKQEEEEFYDGEE</sequence>
<reference evidence="2" key="1">
    <citation type="submission" date="2023-09" db="UniProtKB">
        <authorList>
            <consortium name="Ensembl"/>
        </authorList>
    </citation>
    <scope>IDENTIFICATION</scope>
</reference>
<accession>A0A3B4ZRP5</accession>
<name>A0A3B4ZRP5_9TELE</name>
<evidence type="ECO:0000313" key="2">
    <source>
        <dbReference type="Ensembl" id="ENSSPAP00000011563.1"/>
    </source>
</evidence>
<dbReference type="Ensembl" id="ENSSPAT00000011767.1">
    <property type="protein sequence ID" value="ENSSPAP00000011563.1"/>
    <property type="gene ID" value="ENSSPAG00000008791.1"/>
</dbReference>
<dbReference type="AlphaFoldDB" id="A0A3B4ZRP5"/>
<proteinExistence type="predicted"/>
<feature type="compositionally biased region" description="Basic residues" evidence="1">
    <location>
        <begin position="1"/>
        <end position="10"/>
    </location>
</feature>
<feature type="compositionally biased region" description="Acidic residues" evidence="1">
    <location>
        <begin position="16"/>
        <end position="27"/>
    </location>
</feature>
<organism evidence="2">
    <name type="scientific">Stegastes partitus</name>
    <name type="common">bicolor damselfish</name>
    <dbReference type="NCBI Taxonomy" id="144197"/>
    <lineage>
        <taxon>Eukaryota</taxon>
        <taxon>Metazoa</taxon>
        <taxon>Chordata</taxon>
        <taxon>Craniata</taxon>
        <taxon>Vertebrata</taxon>
        <taxon>Euteleostomi</taxon>
        <taxon>Actinopterygii</taxon>
        <taxon>Neopterygii</taxon>
        <taxon>Teleostei</taxon>
        <taxon>Neoteleostei</taxon>
        <taxon>Acanthomorphata</taxon>
        <taxon>Ovalentaria</taxon>
        <taxon>Pomacentridae</taxon>
        <taxon>Stegastes</taxon>
    </lineage>
</organism>
<protein>
    <submittedName>
        <fullName evidence="2">Si:dkey-117n7.3</fullName>
    </submittedName>
</protein>
<dbReference type="GeneTree" id="ENSGT00980000199766"/>
<feature type="region of interest" description="Disordered" evidence="1">
    <location>
        <begin position="1"/>
        <end position="27"/>
    </location>
</feature>
<evidence type="ECO:0000256" key="1">
    <source>
        <dbReference type="SAM" id="MobiDB-lite"/>
    </source>
</evidence>